<feature type="signal peptide" evidence="1">
    <location>
        <begin position="1"/>
        <end position="22"/>
    </location>
</feature>
<feature type="chain" id="PRO_5031366003" evidence="1">
    <location>
        <begin position="23"/>
        <end position="160"/>
    </location>
</feature>
<dbReference type="Proteomes" id="UP000590740">
    <property type="component" value="Unassembled WGS sequence"/>
</dbReference>
<accession>A0A7W7YB04</accession>
<reference evidence="2 3" key="1">
    <citation type="submission" date="2020-08" db="EMBL/GenBank/DDBJ databases">
        <title>Genomic Encyclopedia of Type Strains, Phase IV (KMG-IV): sequencing the most valuable type-strain genomes for metagenomic binning, comparative biology and taxonomic classification.</title>
        <authorList>
            <person name="Goeker M."/>
        </authorList>
    </citation>
    <scope>NUCLEOTIDE SEQUENCE [LARGE SCALE GENOMIC DNA]</scope>
    <source>
        <strain evidence="2 3">DSM 12252</strain>
    </source>
</reference>
<evidence type="ECO:0000313" key="3">
    <source>
        <dbReference type="Proteomes" id="UP000590740"/>
    </source>
</evidence>
<protein>
    <submittedName>
        <fullName evidence="2">Uncharacterized protein</fullName>
    </submittedName>
</protein>
<keyword evidence="1" id="KW-0732">Signal</keyword>
<evidence type="ECO:0000313" key="2">
    <source>
        <dbReference type="EMBL" id="MBB5032520.1"/>
    </source>
</evidence>
<gene>
    <name evidence="2" type="ORF">HNQ65_002102</name>
</gene>
<comment type="caution">
    <text evidence="2">The sequence shown here is derived from an EMBL/GenBank/DDBJ whole genome shotgun (WGS) entry which is preliminary data.</text>
</comment>
<organism evidence="2 3">
    <name type="scientific">Prosthecobacter vanneervenii</name>
    <dbReference type="NCBI Taxonomy" id="48466"/>
    <lineage>
        <taxon>Bacteria</taxon>
        <taxon>Pseudomonadati</taxon>
        <taxon>Verrucomicrobiota</taxon>
        <taxon>Verrucomicrobiia</taxon>
        <taxon>Verrucomicrobiales</taxon>
        <taxon>Verrucomicrobiaceae</taxon>
        <taxon>Prosthecobacter</taxon>
    </lineage>
</organism>
<keyword evidence="3" id="KW-1185">Reference proteome</keyword>
<dbReference type="EMBL" id="JACHIG010000004">
    <property type="protein sequence ID" value="MBB5032520.1"/>
    <property type="molecule type" value="Genomic_DNA"/>
</dbReference>
<evidence type="ECO:0000256" key="1">
    <source>
        <dbReference type="SAM" id="SignalP"/>
    </source>
</evidence>
<sequence>MKRIYRLLALLLLLAYAGSATAIMPAVFAALATIDGSHRVLICRTEQGTQVRLHHHEDDYTPEVCDHSGMLTRLVVSFCRPATEGDHSLSTTQDSGTLAGPDDEEERLIKDKHWGVLPCLEFTPRFARTSALHVSSLAWNDQHENTADTLRQIATIRLLI</sequence>
<name>A0A7W7YB04_9BACT</name>
<dbReference type="RefSeq" id="WP_184339449.1">
    <property type="nucleotide sequence ID" value="NZ_JACHIG010000004.1"/>
</dbReference>
<dbReference type="AlphaFoldDB" id="A0A7W7YB04"/>
<proteinExistence type="predicted"/>